<dbReference type="Gene3D" id="3.40.190.10">
    <property type="entry name" value="Periplasmic binding protein-like II"/>
    <property type="match status" value="1"/>
</dbReference>
<dbReference type="PANTHER" id="PTHR30006">
    <property type="entry name" value="THIAMINE-BINDING PERIPLASMIC PROTEIN-RELATED"/>
    <property type="match status" value="1"/>
</dbReference>
<evidence type="ECO:0008006" key="5">
    <source>
        <dbReference type="Google" id="ProtNLM"/>
    </source>
</evidence>
<evidence type="ECO:0000256" key="1">
    <source>
        <dbReference type="ARBA" id="ARBA00022496"/>
    </source>
</evidence>
<dbReference type="PROSITE" id="PS51257">
    <property type="entry name" value="PROKAR_LIPOPROTEIN"/>
    <property type="match status" value="1"/>
</dbReference>
<proteinExistence type="predicted"/>
<dbReference type="EMBL" id="AP021906">
    <property type="protein sequence ID" value="BBP87023.1"/>
    <property type="molecule type" value="Genomic_DNA"/>
</dbReference>
<sequence>MNRRLIAIFAGILSIVVLLAACGGNGKDQGKQQQTVIVGVYGGDWEKNIKPILEKFEKDTGIKVQTVSGADSEWFTKLKASNGKNPPYDLLILQPDTIQRGIAANVLAPIDEDQAPNVKKLYRSVQKKLTVNGKQYAAGFSMGAAWNCL</sequence>
<keyword evidence="1" id="KW-0410">Iron transport</keyword>
<protein>
    <recommendedName>
        <fullName evidence="5">Extracellular solute-binding protein</fullName>
    </recommendedName>
</protein>
<accession>A0A5S9M1K5</accession>
<name>A0A5S9M1K5_BACIA</name>
<evidence type="ECO:0000313" key="3">
    <source>
        <dbReference type="EMBL" id="BBP87023.1"/>
    </source>
</evidence>
<dbReference type="Proteomes" id="UP000464658">
    <property type="component" value="Chromosome"/>
</dbReference>
<organism evidence="3 4">
    <name type="scientific">Bacillus safensis</name>
    <dbReference type="NCBI Taxonomy" id="561879"/>
    <lineage>
        <taxon>Bacteria</taxon>
        <taxon>Bacillati</taxon>
        <taxon>Bacillota</taxon>
        <taxon>Bacilli</taxon>
        <taxon>Bacillales</taxon>
        <taxon>Bacillaceae</taxon>
        <taxon>Bacillus</taxon>
    </lineage>
</organism>
<keyword evidence="1" id="KW-0408">Iron</keyword>
<reference evidence="3 4" key="1">
    <citation type="submission" date="2019-12" db="EMBL/GenBank/DDBJ databases">
        <title>Full genome sequence of a Bacillus safensis strain isolated from commercially available natto in Indonesia.</title>
        <authorList>
            <person name="Yoshida M."/>
            <person name="Uomi M."/>
            <person name="Waturangi D."/>
            <person name="Ekaputri J.J."/>
            <person name="Setiamarga D.H.E."/>
        </authorList>
    </citation>
    <scope>NUCLEOTIDE SEQUENCE [LARGE SCALE GENOMIC DNA]</scope>
    <source>
        <strain evidence="3 4">IDN1</strain>
    </source>
</reference>
<dbReference type="GO" id="GO:0006826">
    <property type="term" value="P:iron ion transport"/>
    <property type="evidence" value="ECO:0007669"/>
    <property type="project" value="UniProtKB-KW"/>
</dbReference>
<gene>
    <name evidence="3" type="ORF">BsIDN1_06410</name>
</gene>
<keyword evidence="1" id="KW-0406">Ion transport</keyword>
<dbReference type="SUPFAM" id="SSF53850">
    <property type="entry name" value="Periplasmic binding protein-like II"/>
    <property type="match status" value="1"/>
</dbReference>
<dbReference type="AlphaFoldDB" id="A0A5S9M1K5"/>
<evidence type="ECO:0000256" key="2">
    <source>
        <dbReference type="ARBA" id="ARBA00022729"/>
    </source>
</evidence>
<dbReference type="GO" id="GO:0030288">
    <property type="term" value="C:outer membrane-bounded periplasmic space"/>
    <property type="evidence" value="ECO:0007669"/>
    <property type="project" value="TreeGrafter"/>
</dbReference>
<dbReference type="PANTHER" id="PTHR30006:SF15">
    <property type="entry name" value="IRON-UTILIZATION PERIPLASMIC PROTEIN"/>
    <property type="match status" value="1"/>
</dbReference>
<evidence type="ECO:0000313" key="4">
    <source>
        <dbReference type="Proteomes" id="UP000464658"/>
    </source>
</evidence>
<keyword evidence="2" id="KW-0732">Signal</keyword>
<keyword evidence="1" id="KW-0813">Transport</keyword>
<dbReference type="Pfam" id="PF13416">
    <property type="entry name" value="SBP_bac_8"/>
    <property type="match status" value="1"/>
</dbReference>
<dbReference type="InterPro" id="IPR006059">
    <property type="entry name" value="SBP"/>
</dbReference>